<comment type="caution">
    <text evidence="3">The sequence shown here is derived from an EMBL/GenBank/DDBJ whole genome shotgun (WGS) entry which is preliminary data.</text>
</comment>
<dbReference type="AlphaFoldDB" id="A0A1Q9DQN9"/>
<keyword evidence="1" id="KW-0175">Coiled coil</keyword>
<sequence length="233" mass="24189">MERFHTECEAADADYAAAEAAVSSASATGVAGATRTAAPPAGASSAMDIDEDDSYVLPPEHTGWDPLDLVLIVHSDEVRSSCDDILYAAPTPKVTSGLGANAGWDSFPLAPSGIPAKAPPVITKAKVVFKPAPPDLQGTPRPAAPPVPVEASTTVPAAAPAVPAYPAINAPAVDANKELIGKLRAEKEALLGENTRLVARLKEAEDELTEVRNHLRDAQYDLEEACKPCRAPA</sequence>
<organism evidence="3 4">
    <name type="scientific">Symbiodinium microadriaticum</name>
    <name type="common">Dinoflagellate</name>
    <name type="synonym">Zooxanthella microadriatica</name>
    <dbReference type="NCBI Taxonomy" id="2951"/>
    <lineage>
        <taxon>Eukaryota</taxon>
        <taxon>Sar</taxon>
        <taxon>Alveolata</taxon>
        <taxon>Dinophyceae</taxon>
        <taxon>Suessiales</taxon>
        <taxon>Symbiodiniaceae</taxon>
        <taxon>Symbiodinium</taxon>
    </lineage>
</organism>
<evidence type="ECO:0000256" key="2">
    <source>
        <dbReference type="SAM" id="MobiDB-lite"/>
    </source>
</evidence>
<proteinExistence type="predicted"/>
<accession>A0A1Q9DQN9</accession>
<feature type="region of interest" description="Disordered" evidence="2">
    <location>
        <begin position="28"/>
        <end position="48"/>
    </location>
</feature>
<evidence type="ECO:0000256" key="1">
    <source>
        <dbReference type="SAM" id="Coils"/>
    </source>
</evidence>
<feature type="coiled-coil region" evidence="1">
    <location>
        <begin position="187"/>
        <end position="221"/>
    </location>
</feature>
<keyword evidence="4" id="KW-1185">Reference proteome</keyword>
<dbReference type="Proteomes" id="UP000186817">
    <property type="component" value="Unassembled WGS sequence"/>
</dbReference>
<feature type="compositionally biased region" description="Low complexity" evidence="2">
    <location>
        <begin position="28"/>
        <end position="46"/>
    </location>
</feature>
<protein>
    <submittedName>
        <fullName evidence="3">Uncharacterized protein</fullName>
    </submittedName>
</protein>
<dbReference type="OrthoDB" id="439990at2759"/>
<evidence type="ECO:0000313" key="4">
    <source>
        <dbReference type="Proteomes" id="UP000186817"/>
    </source>
</evidence>
<gene>
    <name evidence="3" type="ORF">AK812_SmicGene20160</name>
</gene>
<reference evidence="3 4" key="1">
    <citation type="submission" date="2016-02" db="EMBL/GenBank/DDBJ databases">
        <title>Genome analysis of coral dinoflagellate symbionts highlights evolutionary adaptations to a symbiotic lifestyle.</title>
        <authorList>
            <person name="Aranda M."/>
            <person name="Li Y."/>
            <person name="Liew Y.J."/>
            <person name="Baumgarten S."/>
            <person name="Simakov O."/>
            <person name="Wilson M."/>
            <person name="Piel J."/>
            <person name="Ashoor H."/>
            <person name="Bougouffa S."/>
            <person name="Bajic V.B."/>
            <person name="Ryu T."/>
            <person name="Ravasi T."/>
            <person name="Bayer T."/>
            <person name="Micklem G."/>
            <person name="Kim H."/>
            <person name="Bhak J."/>
            <person name="Lajeunesse T.C."/>
            <person name="Voolstra C.R."/>
        </authorList>
    </citation>
    <scope>NUCLEOTIDE SEQUENCE [LARGE SCALE GENOMIC DNA]</scope>
    <source>
        <strain evidence="3 4">CCMP2467</strain>
    </source>
</reference>
<evidence type="ECO:0000313" key="3">
    <source>
        <dbReference type="EMBL" id="OLP97481.1"/>
    </source>
</evidence>
<dbReference type="EMBL" id="LSRX01000430">
    <property type="protein sequence ID" value="OLP97481.1"/>
    <property type="molecule type" value="Genomic_DNA"/>
</dbReference>
<name>A0A1Q9DQN9_SYMMI</name>